<dbReference type="AlphaFoldDB" id="A0A5A7VEI6"/>
<organism evidence="1 2">
    <name type="scientific">Cucumis melo var. makuwa</name>
    <name type="common">Oriental melon</name>
    <dbReference type="NCBI Taxonomy" id="1194695"/>
    <lineage>
        <taxon>Eukaryota</taxon>
        <taxon>Viridiplantae</taxon>
        <taxon>Streptophyta</taxon>
        <taxon>Embryophyta</taxon>
        <taxon>Tracheophyta</taxon>
        <taxon>Spermatophyta</taxon>
        <taxon>Magnoliopsida</taxon>
        <taxon>eudicotyledons</taxon>
        <taxon>Gunneridae</taxon>
        <taxon>Pentapetalae</taxon>
        <taxon>rosids</taxon>
        <taxon>fabids</taxon>
        <taxon>Cucurbitales</taxon>
        <taxon>Cucurbitaceae</taxon>
        <taxon>Benincaseae</taxon>
        <taxon>Cucumis</taxon>
    </lineage>
</organism>
<name>A0A5A7VEI6_CUCMM</name>
<gene>
    <name evidence="1" type="ORF">E6C27_scaffold21G005640</name>
</gene>
<accession>A0A5A7VEI6</accession>
<comment type="caution">
    <text evidence="1">The sequence shown here is derived from an EMBL/GenBank/DDBJ whole genome shotgun (WGS) entry which is preliminary data.</text>
</comment>
<evidence type="ECO:0000313" key="2">
    <source>
        <dbReference type="Proteomes" id="UP000321393"/>
    </source>
</evidence>
<protein>
    <submittedName>
        <fullName evidence="1">DUF4219 domain-containing protein/UBN2 domain-containing protein</fullName>
    </submittedName>
</protein>
<proteinExistence type="predicted"/>
<dbReference type="OrthoDB" id="8063676at2759"/>
<dbReference type="PANTHER" id="PTHR35317">
    <property type="entry name" value="OS04G0629600 PROTEIN"/>
    <property type="match status" value="1"/>
</dbReference>
<dbReference type="Proteomes" id="UP000321393">
    <property type="component" value="Unassembled WGS sequence"/>
</dbReference>
<reference evidence="1 2" key="1">
    <citation type="submission" date="2019-08" db="EMBL/GenBank/DDBJ databases">
        <title>Draft genome sequences of two oriental melons (Cucumis melo L. var makuwa).</title>
        <authorList>
            <person name="Kwon S.-Y."/>
        </authorList>
    </citation>
    <scope>NUCLEOTIDE SEQUENCE [LARGE SCALE GENOMIC DNA]</scope>
    <source>
        <strain evidence="2">cv. SW 3</strain>
        <tissue evidence="1">Leaf</tissue>
    </source>
</reference>
<dbReference type="EMBL" id="SSTE01000903">
    <property type="protein sequence ID" value="KAA0066463.1"/>
    <property type="molecule type" value="Genomic_DNA"/>
</dbReference>
<sequence length="109" mass="12193">MGSNNNDMGTTQPLISIFKGEGYEFWSICMKTLLRSQDLLDLVEQGCVDPDDEGNNDVEASVADFAKGVHGDSRVLVMKLQSLRRDFETLMMKNGESIADFFITSNDNY</sequence>
<dbReference type="PANTHER" id="PTHR35317:SF23">
    <property type="entry name" value="OS04G0629600 PROTEIN"/>
    <property type="match status" value="1"/>
</dbReference>
<evidence type="ECO:0000313" key="1">
    <source>
        <dbReference type="EMBL" id="KAA0066463.1"/>
    </source>
</evidence>